<sequence>MANAKKKQRREFKLPPLMSQLQALAFMLFQNINFIFFLALLGIIYIANSHYAVETVKDIRQLQGELKKVSWESNARKSDLMYESMLSRVSQRSEHLGLKPLKGKPKKIEVKKE</sequence>
<organism evidence="3 4">
    <name type="scientific">Saprospira grandis DSM 2844</name>
    <dbReference type="NCBI Taxonomy" id="694433"/>
    <lineage>
        <taxon>Bacteria</taxon>
        <taxon>Pseudomonadati</taxon>
        <taxon>Bacteroidota</taxon>
        <taxon>Saprospiria</taxon>
        <taxon>Saprospirales</taxon>
        <taxon>Saprospiraceae</taxon>
        <taxon>Saprospira</taxon>
    </lineage>
</organism>
<proteinExistence type="predicted"/>
<reference evidence="4" key="1">
    <citation type="journal article" date="2012" name="Stand. Genomic Sci.">
        <title>Permanent draft genome sequence of the gliding predator Saprospira grandis strain Sa g1 (= HR1).</title>
        <authorList>
            <person name="Mavromatis K."/>
            <person name="Chertkov O."/>
            <person name="Lapidus A."/>
            <person name="Nolan M."/>
            <person name="Lucas S."/>
            <person name="Tice H."/>
            <person name="Del Rio T.G."/>
            <person name="Cheng J.F."/>
            <person name="Han C."/>
            <person name="Tapia R."/>
            <person name="Bruce D."/>
            <person name="Goodwin L.A."/>
            <person name="Pitluck S."/>
            <person name="Huntemann M."/>
            <person name="Liolios K."/>
            <person name="Pagani I."/>
            <person name="Ivanova N."/>
            <person name="Mikhailova N."/>
            <person name="Pati A."/>
            <person name="Chen A."/>
            <person name="Palaniappan K."/>
            <person name="Land M."/>
            <person name="Brambilla E.M."/>
            <person name="Rohde M."/>
            <person name="Spring S."/>
            <person name="Goker M."/>
            <person name="Detter J.C."/>
            <person name="Bristow J."/>
            <person name="Eisen J.A."/>
            <person name="Markowitz V."/>
            <person name="Hugenholtz P."/>
            <person name="Kyrpides N.C."/>
            <person name="Klenk H.P."/>
            <person name="Woyke T."/>
        </authorList>
    </citation>
    <scope>NUCLEOTIDE SEQUENCE [LARGE SCALE GENOMIC DNA]</scope>
    <source>
        <strain evidence="4">DSM 2844</strain>
    </source>
</reference>
<evidence type="ECO:0000256" key="1">
    <source>
        <dbReference type="SAM" id="MobiDB-lite"/>
    </source>
</evidence>
<dbReference type="EMBL" id="JH719942">
    <property type="protein sequence ID" value="EJF54162.1"/>
    <property type="molecule type" value="Genomic_DNA"/>
</dbReference>
<dbReference type="HOGENOM" id="CLU_110694_1_0_10"/>
<keyword evidence="2" id="KW-0472">Membrane</keyword>
<evidence type="ECO:0000313" key="4">
    <source>
        <dbReference type="Proteomes" id="UP000005113"/>
    </source>
</evidence>
<keyword evidence="2" id="KW-0812">Transmembrane</keyword>
<dbReference type="Pfam" id="PF19579">
    <property type="entry name" value="FtsL_2"/>
    <property type="match status" value="1"/>
</dbReference>
<feature type="transmembrane region" description="Helical" evidence="2">
    <location>
        <begin position="21"/>
        <end position="47"/>
    </location>
</feature>
<protein>
    <recommendedName>
        <fullName evidence="5">Cell division protein FtsL</fullName>
    </recommendedName>
</protein>
<dbReference type="InterPro" id="IPR045755">
    <property type="entry name" value="FtsL-like"/>
</dbReference>
<feature type="region of interest" description="Disordered" evidence="1">
    <location>
        <begin position="92"/>
        <end position="113"/>
    </location>
</feature>
<keyword evidence="2" id="KW-1133">Transmembrane helix</keyword>
<dbReference type="AlphaFoldDB" id="J0P9C2"/>
<evidence type="ECO:0008006" key="5">
    <source>
        <dbReference type="Google" id="ProtNLM"/>
    </source>
</evidence>
<dbReference type="OrthoDB" id="981249at2"/>
<evidence type="ECO:0000313" key="3">
    <source>
        <dbReference type="EMBL" id="EJF54162.1"/>
    </source>
</evidence>
<accession>J0P9C2</accession>
<name>J0P9C2_9BACT</name>
<gene>
    <name evidence="3" type="ORF">SapgrDRAFT_2503</name>
</gene>
<evidence type="ECO:0000256" key="2">
    <source>
        <dbReference type="SAM" id="Phobius"/>
    </source>
</evidence>
<dbReference type="RefSeq" id="WP_002659894.1">
    <property type="nucleotide sequence ID" value="NZ_JH719942.1"/>
</dbReference>
<dbReference type="Proteomes" id="UP000005113">
    <property type="component" value="Unassembled WGS sequence"/>
</dbReference>